<evidence type="ECO:0000259" key="1">
    <source>
        <dbReference type="Pfam" id="PF07679"/>
    </source>
</evidence>
<reference evidence="2" key="1">
    <citation type="submission" date="2018-11" db="EMBL/GenBank/DDBJ databases">
        <authorList>
            <consortium name="Pathogen Informatics"/>
        </authorList>
    </citation>
    <scope>NUCLEOTIDE SEQUENCE</scope>
</reference>
<evidence type="ECO:0000313" key="2">
    <source>
        <dbReference type="EMBL" id="VEL18897.1"/>
    </source>
</evidence>
<proteinExistence type="predicted"/>
<dbReference type="SUPFAM" id="SSF48726">
    <property type="entry name" value="Immunoglobulin"/>
    <property type="match status" value="1"/>
</dbReference>
<evidence type="ECO:0000313" key="3">
    <source>
        <dbReference type="Proteomes" id="UP000784294"/>
    </source>
</evidence>
<organism evidence="2 3">
    <name type="scientific">Protopolystoma xenopodis</name>
    <dbReference type="NCBI Taxonomy" id="117903"/>
    <lineage>
        <taxon>Eukaryota</taxon>
        <taxon>Metazoa</taxon>
        <taxon>Spiralia</taxon>
        <taxon>Lophotrochozoa</taxon>
        <taxon>Platyhelminthes</taxon>
        <taxon>Monogenea</taxon>
        <taxon>Polyopisthocotylea</taxon>
        <taxon>Polystomatidea</taxon>
        <taxon>Polystomatidae</taxon>
        <taxon>Protopolystoma</taxon>
    </lineage>
</organism>
<dbReference type="InterPro" id="IPR036179">
    <property type="entry name" value="Ig-like_dom_sf"/>
</dbReference>
<name>A0A3S5AF49_9PLAT</name>
<dbReference type="EMBL" id="CAAALY010039236">
    <property type="protein sequence ID" value="VEL18897.1"/>
    <property type="molecule type" value="Genomic_DNA"/>
</dbReference>
<sequence>MFFSLTGIPLEFIRKLEDISLSKVPPHPIVLEAELSRKSKDSVIWLKDGKPLKTGKKIRLEEAQNGLLHRVILDQISEEDVGVYTIFAEKKSSTGNFDLKG</sequence>
<dbReference type="AlphaFoldDB" id="A0A3S5AF49"/>
<accession>A0A3S5AF49</accession>
<dbReference type="Proteomes" id="UP000784294">
    <property type="component" value="Unassembled WGS sequence"/>
</dbReference>
<protein>
    <recommendedName>
        <fullName evidence="1">Immunoglobulin I-set domain-containing protein</fullName>
    </recommendedName>
</protein>
<dbReference type="Gene3D" id="2.60.40.10">
    <property type="entry name" value="Immunoglobulins"/>
    <property type="match status" value="1"/>
</dbReference>
<gene>
    <name evidence="2" type="ORF">PXEA_LOCUS12337</name>
</gene>
<feature type="domain" description="Immunoglobulin I-set" evidence="1">
    <location>
        <begin position="29"/>
        <end position="93"/>
    </location>
</feature>
<comment type="caution">
    <text evidence="2">The sequence shown here is derived from an EMBL/GenBank/DDBJ whole genome shotgun (WGS) entry which is preliminary data.</text>
</comment>
<dbReference type="Pfam" id="PF07679">
    <property type="entry name" value="I-set"/>
    <property type="match status" value="1"/>
</dbReference>
<dbReference type="OrthoDB" id="504170at2759"/>
<dbReference type="InterPro" id="IPR013098">
    <property type="entry name" value="Ig_I-set"/>
</dbReference>
<dbReference type="InterPro" id="IPR013783">
    <property type="entry name" value="Ig-like_fold"/>
</dbReference>
<keyword evidence="3" id="KW-1185">Reference proteome</keyword>